<organism evidence="3 4">
    <name type="scientific">Daphnia pulex</name>
    <name type="common">Water flea</name>
    <dbReference type="NCBI Taxonomy" id="6669"/>
    <lineage>
        <taxon>Eukaryota</taxon>
        <taxon>Metazoa</taxon>
        <taxon>Ecdysozoa</taxon>
        <taxon>Arthropoda</taxon>
        <taxon>Crustacea</taxon>
        <taxon>Branchiopoda</taxon>
        <taxon>Diplostraca</taxon>
        <taxon>Cladocera</taxon>
        <taxon>Anomopoda</taxon>
        <taxon>Daphniidae</taxon>
        <taxon>Daphnia</taxon>
    </lineage>
</organism>
<dbReference type="eggNOG" id="KOG1786">
    <property type="taxonomic scope" value="Eukaryota"/>
</dbReference>
<dbReference type="Gene3D" id="2.30.29.30">
    <property type="entry name" value="Pleckstrin-homology domain (PH domain)/Phosphotyrosine-binding domain (PTB)"/>
    <property type="match status" value="1"/>
</dbReference>
<proteinExistence type="predicted"/>
<dbReference type="PANTHER" id="PTHR46108:SF4">
    <property type="entry name" value="BLUE CHEESE"/>
    <property type="match status" value="1"/>
</dbReference>
<evidence type="ECO:0000313" key="3">
    <source>
        <dbReference type="EMBL" id="EFX68375.1"/>
    </source>
</evidence>
<accession>E9HIL0</accession>
<evidence type="ECO:0000259" key="2">
    <source>
        <dbReference type="PROSITE" id="PS51783"/>
    </source>
</evidence>
<dbReference type="EMBL" id="GL732656">
    <property type="protein sequence ID" value="EFX68375.1"/>
    <property type="molecule type" value="Genomic_DNA"/>
</dbReference>
<keyword evidence="1" id="KW-0853">WD repeat</keyword>
<evidence type="ECO:0000256" key="1">
    <source>
        <dbReference type="ARBA" id="ARBA00022574"/>
    </source>
</evidence>
<dbReference type="Proteomes" id="UP000000305">
    <property type="component" value="Unassembled WGS sequence"/>
</dbReference>
<keyword evidence="4" id="KW-1185">Reference proteome</keyword>
<dbReference type="InterPro" id="IPR023362">
    <property type="entry name" value="PH-BEACH_dom"/>
</dbReference>
<evidence type="ECO:0000313" key="4">
    <source>
        <dbReference type="Proteomes" id="UP000000305"/>
    </source>
</evidence>
<dbReference type="InParanoid" id="E9HIL0"/>
<dbReference type="PANTHER" id="PTHR46108">
    <property type="entry name" value="BLUE CHEESE"/>
    <property type="match status" value="1"/>
</dbReference>
<name>E9HIL0_DAPPU</name>
<dbReference type="SUPFAM" id="SSF50729">
    <property type="entry name" value="PH domain-like"/>
    <property type="match status" value="1"/>
</dbReference>
<sequence length="150" mass="16813">MIADIDKELELTGSRSAAEEPVASSQSVVGNLRRFRFPVWDVRADRSAVHDARGVGRRLRQKQPEGVEVGASVLCSWLGYEHIREVQKRRYLLQPIALEIFSNDERTHLLAFLPQQGLRYQRLLSTTTATGLLDSASQSVAGQKRLANVE</sequence>
<dbReference type="InterPro" id="IPR011993">
    <property type="entry name" value="PH-like_dom_sf"/>
</dbReference>
<dbReference type="InterPro" id="IPR051944">
    <property type="entry name" value="BEACH_domain_protein"/>
</dbReference>
<dbReference type="PROSITE" id="PS51783">
    <property type="entry name" value="PH_BEACH"/>
    <property type="match status" value="1"/>
</dbReference>
<gene>
    <name evidence="3" type="ORF">DAPPUDRAFT_260141</name>
</gene>
<dbReference type="HOGENOM" id="CLU_1742400_0_0_1"/>
<dbReference type="KEGG" id="dpx:DAPPUDRAFT_260141"/>
<reference evidence="3 4" key="1">
    <citation type="journal article" date="2011" name="Science">
        <title>The ecoresponsive genome of Daphnia pulex.</title>
        <authorList>
            <person name="Colbourne J.K."/>
            <person name="Pfrender M.E."/>
            <person name="Gilbert D."/>
            <person name="Thomas W.K."/>
            <person name="Tucker A."/>
            <person name="Oakley T.H."/>
            <person name="Tokishita S."/>
            <person name="Aerts A."/>
            <person name="Arnold G.J."/>
            <person name="Basu M.K."/>
            <person name="Bauer D.J."/>
            <person name="Caceres C.E."/>
            <person name="Carmel L."/>
            <person name="Casola C."/>
            <person name="Choi J.H."/>
            <person name="Detter J.C."/>
            <person name="Dong Q."/>
            <person name="Dusheyko S."/>
            <person name="Eads B.D."/>
            <person name="Frohlich T."/>
            <person name="Geiler-Samerotte K.A."/>
            <person name="Gerlach D."/>
            <person name="Hatcher P."/>
            <person name="Jogdeo S."/>
            <person name="Krijgsveld J."/>
            <person name="Kriventseva E.V."/>
            <person name="Kultz D."/>
            <person name="Laforsch C."/>
            <person name="Lindquist E."/>
            <person name="Lopez J."/>
            <person name="Manak J.R."/>
            <person name="Muller J."/>
            <person name="Pangilinan J."/>
            <person name="Patwardhan R.P."/>
            <person name="Pitluck S."/>
            <person name="Pritham E.J."/>
            <person name="Rechtsteiner A."/>
            <person name="Rho M."/>
            <person name="Rogozin I.B."/>
            <person name="Sakarya O."/>
            <person name="Salamov A."/>
            <person name="Schaack S."/>
            <person name="Shapiro H."/>
            <person name="Shiga Y."/>
            <person name="Skalitzky C."/>
            <person name="Smith Z."/>
            <person name="Souvorov A."/>
            <person name="Sung W."/>
            <person name="Tang Z."/>
            <person name="Tsuchiya D."/>
            <person name="Tu H."/>
            <person name="Vos H."/>
            <person name="Wang M."/>
            <person name="Wolf Y.I."/>
            <person name="Yamagata H."/>
            <person name="Yamada T."/>
            <person name="Ye Y."/>
            <person name="Shaw J.R."/>
            <person name="Andrews J."/>
            <person name="Crease T.J."/>
            <person name="Tang H."/>
            <person name="Lucas S.M."/>
            <person name="Robertson H.M."/>
            <person name="Bork P."/>
            <person name="Koonin E.V."/>
            <person name="Zdobnov E.M."/>
            <person name="Grigoriev I.V."/>
            <person name="Lynch M."/>
            <person name="Boore J.L."/>
        </authorList>
    </citation>
    <scope>NUCLEOTIDE SEQUENCE [LARGE SCALE GENOMIC DNA]</scope>
</reference>
<dbReference type="Pfam" id="PF14844">
    <property type="entry name" value="PH_BEACH"/>
    <property type="match status" value="1"/>
</dbReference>
<protein>
    <recommendedName>
        <fullName evidence="2">BEACH-type PH domain-containing protein</fullName>
    </recommendedName>
</protein>
<dbReference type="AlphaFoldDB" id="E9HIL0"/>
<feature type="domain" description="BEACH-type PH" evidence="2">
    <location>
        <begin position="8"/>
        <end position="127"/>
    </location>
</feature>
<dbReference type="OrthoDB" id="10018316at2759"/>